<reference evidence="1 2" key="1">
    <citation type="submission" date="2019-03" db="EMBL/GenBank/DDBJ databases">
        <title>Above-ground endophytic microbial communities from plants in different locations in the United States.</title>
        <authorList>
            <person name="Frank C."/>
        </authorList>
    </citation>
    <scope>NUCLEOTIDE SEQUENCE [LARGE SCALE GENOMIC DNA]</scope>
    <source>
        <strain evidence="1 2">LP_13_YM</strain>
    </source>
</reference>
<evidence type="ECO:0000313" key="2">
    <source>
        <dbReference type="Proteomes" id="UP000295645"/>
    </source>
</evidence>
<dbReference type="GO" id="GO:0032259">
    <property type="term" value="P:methylation"/>
    <property type="evidence" value="ECO:0007669"/>
    <property type="project" value="UniProtKB-KW"/>
</dbReference>
<dbReference type="InterPro" id="IPR029063">
    <property type="entry name" value="SAM-dependent_MTases_sf"/>
</dbReference>
<keyword evidence="1" id="KW-0808">Transferase</keyword>
<sequence>MRTNAHYQQLELDRVIKLADQWRKKFGPKLRILDFGAGMGKYTSLFADQGFDVTGTDINERYISDLRSKGLKVAGVKEALDAKESQQVVFLSHIVEHINPDDLVELVPKLCDVLTDDGLLVIVTPVLGERFYHDFSHVRPYYPQSIRHAFGQIGAPISYGSSKQIELTDIYFFKDPFRTRMWRSFYVGTGIKRAAINLLNATFDLLWRLSGGRFGVTSSWLGVYRLSRQPK</sequence>
<proteinExistence type="predicted"/>
<dbReference type="AlphaFoldDB" id="A0A4R3YQ88"/>
<protein>
    <submittedName>
        <fullName evidence="1">Methyltransferase family protein</fullName>
    </submittedName>
</protein>
<dbReference type="Proteomes" id="UP000295645">
    <property type="component" value="Unassembled WGS sequence"/>
</dbReference>
<comment type="caution">
    <text evidence="1">The sequence shown here is derived from an EMBL/GenBank/DDBJ whole genome shotgun (WGS) entry which is preliminary data.</text>
</comment>
<dbReference type="Pfam" id="PF13489">
    <property type="entry name" value="Methyltransf_23"/>
    <property type="match status" value="1"/>
</dbReference>
<name>A0A4R3YQ88_9GAMM</name>
<keyword evidence="1" id="KW-0489">Methyltransferase</keyword>
<dbReference type="SUPFAM" id="SSF53335">
    <property type="entry name" value="S-adenosyl-L-methionine-dependent methyltransferases"/>
    <property type="match status" value="1"/>
</dbReference>
<evidence type="ECO:0000313" key="1">
    <source>
        <dbReference type="EMBL" id="TCV94957.1"/>
    </source>
</evidence>
<keyword evidence="2" id="KW-1185">Reference proteome</keyword>
<dbReference type="PANTHER" id="PTHR43861">
    <property type="entry name" value="TRANS-ACONITATE 2-METHYLTRANSFERASE-RELATED"/>
    <property type="match status" value="1"/>
</dbReference>
<dbReference type="RefSeq" id="WP_132143706.1">
    <property type="nucleotide sequence ID" value="NZ_SMCS01000003.1"/>
</dbReference>
<dbReference type="OrthoDB" id="9801609at2"/>
<dbReference type="GO" id="GO:0008168">
    <property type="term" value="F:methyltransferase activity"/>
    <property type="evidence" value="ECO:0007669"/>
    <property type="project" value="UniProtKB-KW"/>
</dbReference>
<accession>A0A4R3YQ88</accession>
<dbReference type="EMBL" id="SMCS01000003">
    <property type="protein sequence ID" value="TCV94957.1"/>
    <property type="molecule type" value="Genomic_DNA"/>
</dbReference>
<dbReference type="Gene3D" id="3.40.50.150">
    <property type="entry name" value="Vaccinia Virus protein VP39"/>
    <property type="match status" value="1"/>
</dbReference>
<dbReference type="CDD" id="cd02440">
    <property type="entry name" value="AdoMet_MTases"/>
    <property type="match status" value="1"/>
</dbReference>
<organism evidence="1 2">
    <name type="scientific">Luteibacter rhizovicinus</name>
    <dbReference type="NCBI Taxonomy" id="242606"/>
    <lineage>
        <taxon>Bacteria</taxon>
        <taxon>Pseudomonadati</taxon>
        <taxon>Pseudomonadota</taxon>
        <taxon>Gammaproteobacteria</taxon>
        <taxon>Lysobacterales</taxon>
        <taxon>Rhodanobacteraceae</taxon>
        <taxon>Luteibacter</taxon>
    </lineage>
</organism>
<gene>
    <name evidence="1" type="ORF">EC912_103450</name>
</gene>